<keyword evidence="4" id="KW-1185">Reference proteome</keyword>
<dbReference type="RefSeq" id="WP_144854090.1">
    <property type="nucleotide sequence ID" value="NZ_VNJI01000059.1"/>
</dbReference>
<organism evidence="3 4">
    <name type="scientific">Paenibacillus cremeus</name>
    <dbReference type="NCBI Taxonomy" id="2163881"/>
    <lineage>
        <taxon>Bacteria</taxon>
        <taxon>Bacillati</taxon>
        <taxon>Bacillota</taxon>
        <taxon>Bacilli</taxon>
        <taxon>Bacillales</taxon>
        <taxon>Paenibacillaceae</taxon>
        <taxon>Paenibacillus</taxon>
    </lineage>
</organism>
<keyword evidence="1" id="KW-1133">Transmembrane helix</keyword>
<protein>
    <submittedName>
        <fullName evidence="3">Uncharacterized protein</fullName>
    </submittedName>
</protein>
<dbReference type="EMBL" id="VNJI01000059">
    <property type="protein sequence ID" value="TVY05438.1"/>
    <property type="molecule type" value="Genomic_DNA"/>
</dbReference>
<keyword evidence="2" id="KW-0732">Signal</keyword>
<feature type="chain" id="PRO_5022024545" evidence="2">
    <location>
        <begin position="26"/>
        <end position="356"/>
    </location>
</feature>
<dbReference type="InterPro" id="IPR018247">
    <property type="entry name" value="EF_Hand_1_Ca_BS"/>
</dbReference>
<keyword evidence="1" id="KW-0812">Transmembrane</keyword>
<feature type="signal peptide" evidence="2">
    <location>
        <begin position="1"/>
        <end position="25"/>
    </location>
</feature>
<dbReference type="PROSITE" id="PS00018">
    <property type="entry name" value="EF_HAND_1"/>
    <property type="match status" value="1"/>
</dbReference>
<feature type="transmembrane region" description="Helical" evidence="1">
    <location>
        <begin position="274"/>
        <end position="294"/>
    </location>
</feature>
<dbReference type="Proteomes" id="UP000317036">
    <property type="component" value="Unassembled WGS sequence"/>
</dbReference>
<proteinExistence type="predicted"/>
<dbReference type="OrthoDB" id="9831883at2"/>
<name>A0A559JZX7_9BACL</name>
<dbReference type="AlphaFoldDB" id="A0A559JZX7"/>
<evidence type="ECO:0000313" key="4">
    <source>
        <dbReference type="Proteomes" id="UP000317036"/>
    </source>
</evidence>
<accession>A0A559JZX7</accession>
<feature type="transmembrane region" description="Helical" evidence="1">
    <location>
        <begin position="242"/>
        <end position="262"/>
    </location>
</feature>
<sequence length="356" mass="40551">MIRRVISLAALMAFLLCNSAGKVSAHNFNNGYTYMHLFDNSVELEQLFPFPVMLQYDTNGNQQIEKEELAKQRASIESYVLSHLKLYSREQPMEGRVESIQTIIQEQTEDPMVRIMMTFTSPLPVEDLTIHYAMIFDDVDEAHQNYMVLYDAQDQLLEHWVVEKGTGLVHYSPSDQFRFNLPLIGDYIVLGAQQMLYSGFCWLLLAFLMLTAPTFQASCIALGNGILYTLLGVIAMDRLGTHSWAIYIHSAAAVLAFGYAGYMMFTGRGVYPRVLSALFGTAWGTGSVSLLSQLHLNPQFKVISLLFFYLGVALAWGGGLYVLYFTIEPLLRSRRLKQRAQQYFWRKRLADLHSQK</sequence>
<feature type="transmembrane region" description="Helical" evidence="1">
    <location>
        <begin position="306"/>
        <end position="327"/>
    </location>
</feature>
<reference evidence="3 4" key="1">
    <citation type="submission" date="2019-07" db="EMBL/GenBank/DDBJ databases">
        <authorList>
            <person name="Kim J."/>
        </authorList>
    </citation>
    <scope>NUCLEOTIDE SEQUENCE [LARGE SCALE GENOMIC DNA]</scope>
    <source>
        <strain evidence="3 4">JC52</strain>
    </source>
</reference>
<feature type="transmembrane region" description="Helical" evidence="1">
    <location>
        <begin position="187"/>
        <end position="210"/>
    </location>
</feature>
<comment type="caution">
    <text evidence="3">The sequence shown here is derived from an EMBL/GenBank/DDBJ whole genome shotgun (WGS) entry which is preliminary data.</text>
</comment>
<gene>
    <name evidence="3" type="ORF">FPZ49_30425</name>
</gene>
<evidence type="ECO:0000313" key="3">
    <source>
        <dbReference type="EMBL" id="TVY05438.1"/>
    </source>
</evidence>
<keyword evidence="1" id="KW-0472">Membrane</keyword>
<evidence type="ECO:0000256" key="2">
    <source>
        <dbReference type="SAM" id="SignalP"/>
    </source>
</evidence>
<feature type="transmembrane region" description="Helical" evidence="1">
    <location>
        <begin position="217"/>
        <end position="236"/>
    </location>
</feature>
<evidence type="ECO:0000256" key="1">
    <source>
        <dbReference type="SAM" id="Phobius"/>
    </source>
</evidence>